<dbReference type="InterPro" id="IPR036388">
    <property type="entry name" value="WH-like_DNA-bd_sf"/>
</dbReference>
<dbReference type="OrthoDB" id="369851at2"/>
<dbReference type="InterPro" id="IPR001387">
    <property type="entry name" value="Cro/C1-type_HTH"/>
</dbReference>
<dbReference type="AlphaFoldDB" id="A0A372MIL3"/>
<dbReference type="PANTHER" id="PTHR18964">
    <property type="entry name" value="ROK (REPRESSOR, ORF, KINASE) FAMILY"/>
    <property type="match status" value="1"/>
</dbReference>
<dbReference type="Pfam" id="PF00480">
    <property type="entry name" value="ROK"/>
    <property type="match status" value="1"/>
</dbReference>
<dbReference type="Gene3D" id="1.10.10.10">
    <property type="entry name" value="Winged helix-like DNA-binding domain superfamily/Winged helix DNA-binding domain"/>
    <property type="match status" value="1"/>
</dbReference>
<comment type="caution">
    <text evidence="2">The sequence shown here is derived from an EMBL/GenBank/DDBJ whole genome shotgun (WGS) entry which is preliminary data.</text>
</comment>
<dbReference type="RefSeq" id="WP_117329537.1">
    <property type="nucleotide sequence ID" value="NZ_QUWK01000003.1"/>
</dbReference>
<evidence type="ECO:0000313" key="3">
    <source>
        <dbReference type="Proteomes" id="UP000264002"/>
    </source>
</evidence>
<evidence type="ECO:0000313" key="2">
    <source>
        <dbReference type="EMBL" id="RFU95589.1"/>
    </source>
</evidence>
<dbReference type="CDD" id="cd00093">
    <property type="entry name" value="HTH_XRE"/>
    <property type="match status" value="1"/>
</dbReference>
<dbReference type="InterPro" id="IPR000600">
    <property type="entry name" value="ROK"/>
</dbReference>
<protein>
    <submittedName>
        <fullName evidence="2">ROK family transcriptional regulator</fullName>
    </submittedName>
</protein>
<dbReference type="InterPro" id="IPR036390">
    <property type="entry name" value="WH_DNA-bd_sf"/>
</dbReference>
<gene>
    <name evidence="2" type="ORF">DYP60_03695</name>
</gene>
<dbReference type="PANTHER" id="PTHR18964:SF149">
    <property type="entry name" value="BIFUNCTIONAL UDP-N-ACETYLGLUCOSAMINE 2-EPIMERASE_N-ACETYLMANNOSAMINE KINASE"/>
    <property type="match status" value="1"/>
</dbReference>
<dbReference type="Proteomes" id="UP000264002">
    <property type="component" value="Unassembled WGS sequence"/>
</dbReference>
<reference evidence="3" key="1">
    <citation type="submission" date="2018-08" db="EMBL/GenBank/DDBJ databases">
        <authorList>
            <person name="Grouzdev D.S."/>
            <person name="Krutkina M.S."/>
        </authorList>
    </citation>
    <scope>NUCLEOTIDE SEQUENCE [LARGE SCALE GENOMIC DNA]</scope>
    <source>
        <strain evidence="3">4-11</strain>
    </source>
</reference>
<comment type="similarity">
    <text evidence="1">Belongs to the ROK (NagC/XylR) family.</text>
</comment>
<dbReference type="CDD" id="cd23763">
    <property type="entry name" value="ASKHA_ATPase_ROK"/>
    <property type="match status" value="1"/>
</dbReference>
<dbReference type="SUPFAM" id="SSF46785">
    <property type="entry name" value="Winged helix' DNA-binding domain"/>
    <property type="match status" value="1"/>
</dbReference>
<dbReference type="EMBL" id="QUWK01000003">
    <property type="protein sequence ID" value="RFU95589.1"/>
    <property type="molecule type" value="Genomic_DNA"/>
</dbReference>
<evidence type="ECO:0000256" key="1">
    <source>
        <dbReference type="ARBA" id="ARBA00006479"/>
    </source>
</evidence>
<reference evidence="2 3" key="2">
    <citation type="submission" date="2018-09" db="EMBL/GenBank/DDBJ databases">
        <title>Genome of Sphaerochaeta halotolerans strain 4-11.</title>
        <authorList>
            <person name="Nazina T.N."/>
            <person name="Sokolova D.S."/>
        </authorList>
    </citation>
    <scope>NUCLEOTIDE SEQUENCE [LARGE SCALE GENOMIC DNA]</scope>
    <source>
        <strain evidence="2 3">4-11</strain>
    </source>
</reference>
<proteinExistence type="inferred from homology"/>
<name>A0A372MIL3_9SPIR</name>
<dbReference type="InterPro" id="IPR043129">
    <property type="entry name" value="ATPase_NBD"/>
</dbReference>
<accession>A0A372MIL3</accession>
<keyword evidence="3" id="KW-1185">Reference proteome</keyword>
<dbReference type="Gene3D" id="3.30.420.40">
    <property type="match status" value="2"/>
</dbReference>
<organism evidence="2 3">
    <name type="scientific">Sphaerochaeta halotolerans</name>
    <dbReference type="NCBI Taxonomy" id="2293840"/>
    <lineage>
        <taxon>Bacteria</taxon>
        <taxon>Pseudomonadati</taxon>
        <taxon>Spirochaetota</taxon>
        <taxon>Spirochaetia</taxon>
        <taxon>Spirochaetales</taxon>
        <taxon>Sphaerochaetaceae</taxon>
        <taxon>Sphaerochaeta</taxon>
    </lineage>
</organism>
<dbReference type="SUPFAM" id="SSF53067">
    <property type="entry name" value="Actin-like ATPase domain"/>
    <property type="match status" value="1"/>
</dbReference>
<sequence length="384" mass="42654">MSEPRRSRLINSSRIIHRLWIEDQLSRADLAIRLGLTKSSISNIVNDLISLGIVIENEVLEASPKGGRRAIGLTLNKAYFHVIGIEIRSDSYTALSIDLEGKVLFSQTKPKGFTAKTFRLEVCDLIESLCKSLEGMQRHLLGIGIGFSGVIDAENQIIYRSVSLDFQQPFDFQKEIASHFPFPVILENDANCGAWGEVVFQRKQKLKNFLFVLIEFWKRYEVQTASPQPTIGLGFGFDGKIYRGSSSQAGEFKSVCNREATSLQQVQIPDGVSVSEDGEALHNYIQEICQNLAFLINTLDIGHVFIGGTIEPFASFMPDMLRKELKANSLIQSDGNCQIQFSSLGYDAVSFGAAALVLDKVLMNLEPLNENSAKQAVPLFHLLS</sequence>